<evidence type="ECO:0000313" key="2">
    <source>
        <dbReference type="EMBL" id="KAF8664756.1"/>
    </source>
</evidence>
<dbReference type="EMBL" id="JACEFO010002347">
    <property type="protein sequence ID" value="KAF8664756.1"/>
    <property type="molecule type" value="Genomic_DNA"/>
</dbReference>
<dbReference type="Proteomes" id="UP000636709">
    <property type="component" value="Unassembled WGS sequence"/>
</dbReference>
<organism evidence="2 3">
    <name type="scientific">Digitaria exilis</name>
    <dbReference type="NCBI Taxonomy" id="1010633"/>
    <lineage>
        <taxon>Eukaryota</taxon>
        <taxon>Viridiplantae</taxon>
        <taxon>Streptophyta</taxon>
        <taxon>Embryophyta</taxon>
        <taxon>Tracheophyta</taxon>
        <taxon>Spermatophyta</taxon>
        <taxon>Magnoliopsida</taxon>
        <taxon>Liliopsida</taxon>
        <taxon>Poales</taxon>
        <taxon>Poaceae</taxon>
        <taxon>PACMAD clade</taxon>
        <taxon>Panicoideae</taxon>
        <taxon>Panicodae</taxon>
        <taxon>Paniceae</taxon>
        <taxon>Anthephorinae</taxon>
        <taxon>Digitaria</taxon>
    </lineage>
</organism>
<evidence type="ECO:0000313" key="3">
    <source>
        <dbReference type="Proteomes" id="UP000636709"/>
    </source>
</evidence>
<dbReference type="PANTHER" id="PTHR45707">
    <property type="entry name" value="C2 CALCIUM/LIPID-BINDING PLANT PHOSPHORIBOSYLTRANSFERASE FAMILY PROTEIN"/>
    <property type="match status" value="1"/>
</dbReference>
<dbReference type="AlphaFoldDB" id="A0A835AMS0"/>
<evidence type="ECO:0000256" key="1">
    <source>
        <dbReference type="SAM" id="MobiDB-lite"/>
    </source>
</evidence>
<name>A0A835AMS0_9POAL</name>
<gene>
    <name evidence="2" type="ORF">HU200_054478</name>
</gene>
<comment type="caution">
    <text evidence="2">The sequence shown here is derived from an EMBL/GenBank/DDBJ whole genome shotgun (WGS) entry which is preliminary data.</text>
</comment>
<proteinExistence type="predicted"/>
<keyword evidence="3" id="KW-1185">Reference proteome</keyword>
<reference evidence="2" key="1">
    <citation type="submission" date="2020-07" db="EMBL/GenBank/DDBJ databases">
        <title>Genome sequence and genetic diversity analysis of an under-domesticated orphan crop, white fonio (Digitaria exilis).</title>
        <authorList>
            <person name="Bennetzen J.L."/>
            <person name="Chen S."/>
            <person name="Ma X."/>
            <person name="Wang X."/>
            <person name="Yssel A.E.J."/>
            <person name="Chaluvadi S.R."/>
            <person name="Johnson M."/>
            <person name="Gangashetty P."/>
            <person name="Hamidou F."/>
            <person name="Sanogo M.D."/>
            <person name="Zwaenepoel A."/>
            <person name="Wallace J."/>
            <person name="Van De Peer Y."/>
            <person name="Van Deynze A."/>
        </authorList>
    </citation>
    <scope>NUCLEOTIDE SEQUENCE</scope>
    <source>
        <tissue evidence="2">Leaves</tissue>
    </source>
</reference>
<feature type="region of interest" description="Disordered" evidence="1">
    <location>
        <begin position="271"/>
        <end position="297"/>
    </location>
</feature>
<protein>
    <submittedName>
        <fullName evidence="2">Uncharacterized protein</fullName>
    </submittedName>
</protein>
<accession>A0A835AMS0</accession>
<sequence length="337" mass="37525">MWLDLVSDREAISANNQSTAGFHQSITPYHKQAEDRSAICSSLHRFGLWRARPLLHKEAASLCVGQSPSSSQGLLRNGATVAVKKLNPSQMVESHEAKFNQEVLKSWNARFQTSQRGTWLEHVRVRAEIGLDCMEPDPEKRPMTKHITKTLHVLEKTYGFIETDLTTPNVSLLMPYSMNAPANARIQPPPEADTAGIFQVVIIAMESEEALRGLGAYLIFGISINKFEDLVKTVKRLGTEVNRATLRAAVTCDPEWFQEVVTTHHVSLPYASSQGVDGPKRRIPQGVDGPKRCPPQQQGERVMAFEDADICAINFIPREQWFTAGDGNGSVHVYSYT</sequence>
<dbReference type="PANTHER" id="PTHR45707:SF80">
    <property type="entry name" value="PROTEIN KINASE DOMAIN-CONTAINING PROTEIN"/>
    <property type="match status" value="1"/>
</dbReference>